<keyword evidence="7 12" id="KW-1133">Transmembrane helix</keyword>
<feature type="region of interest" description="Disordered" evidence="11">
    <location>
        <begin position="1"/>
        <end position="50"/>
    </location>
</feature>
<keyword evidence="9 12" id="KW-0472">Membrane</keyword>
<sequence>MEDMPLPKAPMEDAPTSPSELNLPFVNIPKIQGSLPPPMPDGPSIMTDFEIPSEGTASKVPAVDVCAAWAGKEKHAVNDAEVKEECLSDTKKEWALGDASTAQDEANCDVSKAGSTPEYTSSTYDVENPHAAREQEEVALRDASKQSDHAGDASKASSKEYRISRKPWRLISNRRRTTKKWHHGKTSLHKAAWYAECITCGLFSVACLVMLCLWARHVNEESFVNTFFVTAIAAMTYFAKSCHMGDMVIKGDLVPIARYVDWITTTPLMLYELCHIAHATTPMIIMVIMSDLLMLATGIIAALMPWKPYKHLKHVWFGFSCFFYIMLLVSLQVDVGYKASKQIEVAANLFKQLEMLTIVVWSFYPIIVGIGRAHLGLITKPTEDICLCILDVVAKIGMEGIIVGSCFNGCVEAGAH</sequence>
<evidence type="ECO:0000256" key="8">
    <source>
        <dbReference type="ARBA" id="ARBA00022991"/>
    </source>
</evidence>
<name>A0ABN9Q5I1_9DINO</name>
<evidence type="ECO:0000256" key="11">
    <source>
        <dbReference type="SAM" id="MobiDB-lite"/>
    </source>
</evidence>
<keyword evidence="4" id="KW-0716">Sensory transduction</keyword>
<dbReference type="InterPro" id="IPR001425">
    <property type="entry name" value="Arc/bac/fun_rhodopsins"/>
</dbReference>
<feature type="region of interest" description="Disordered" evidence="11">
    <location>
        <begin position="98"/>
        <end position="160"/>
    </location>
</feature>
<comment type="similarity">
    <text evidence="2">Belongs to the archaeal/bacterial/fungal opsin family.</text>
</comment>
<feature type="transmembrane region" description="Helical" evidence="12">
    <location>
        <begin position="222"/>
        <end position="239"/>
    </location>
</feature>
<dbReference type="PRINTS" id="PR00251">
    <property type="entry name" value="BACTRLOPSIN"/>
</dbReference>
<keyword evidence="6" id="KW-0681">Retinal protein</keyword>
<proteinExistence type="inferred from homology"/>
<organism evidence="13 14">
    <name type="scientific">Prorocentrum cordatum</name>
    <dbReference type="NCBI Taxonomy" id="2364126"/>
    <lineage>
        <taxon>Eukaryota</taxon>
        <taxon>Sar</taxon>
        <taxon>Alveolata</taxon>
        <taxon>Dinophyceae</taxon>
        <taxon>Prorocentrales</taxon>
        <taxon>Prorocentraceae</taxon>
        <taxon>Prorocentrum</taxon>
    </lineage>
</organism>
<feature type="transmembrane region" description="Helical" evidence="12">
    <location>
        <begin position="353"/>
        <end position="371"/>
    </location>
</feature>
<comment type="subcellular location">
    <subcellularLocation>
        <location evidence="1">Membrane</location>
        <topology evidence="1">Multi-pass membrane protein</topology>
    </subcellularLocation>
</comment>
<feature type="transmembrane region" description="Helical" evidence="12">
    <location>
        <begin position="284"/>
        <end position="303"/>
    </location>
</feature>
<accession>A0ABN9Q5I1</accession>
<keyword evidence="8" id="KW-0157">Chromophore</keyword>
<feature type="compositionally biased region" description="Basic and acidic residues" evidence="11">
    <location>
        <begin position="127"/>
        <end position="160"/>
    </location>
</feature>
<feature type="compositionally biased region" description="Polar residues" evidence="11">
    <location>
        <begin position="113"/>
        <end position="125"/>
    </location>
</feature>
<keyword evidence="10" id="KW-0675">Receptor</keyword>
<dbReference type="EMBL" id="CAUYUJ010002486">
    <property type="protein sequence ID" value="CAK0800990.1"/>
    <property type="molecule type" value="Genomic_DNA"/>
</dbReference>
<dbReference type="PANTHER" id="PTHR28286:SF2">
    <property type="entry name" value="BACTERIORHODOPSIN _OPSIN, NOPA (EUROFUNG)"/>
    <property type="match status" value="1"/>
</dbReference>
<evidence type="ECO:0000256" key="3">
    <source>
        <dbReference type="ARBA" id="ARBA00022543"/>
    </source>
</evidence>
<evidence type="ECO:0000256" key="4">
    <source>
        <dbReference type="ARBA" id="ARBA00022606"/>
    </source>
</evidence>
<feature type="transmembrane region" description="Helical" evidence="12">
    <location>
        <begin position="315"/>
        <end position="333"/>
    </location>
</feature>
<evidence type="ECO:0000256" key="1">
    <source>
        <dbReference type="ARBA" id="ARBA00004141"/>
    </source>
</evidence>
<evidence type="ECO:0000256" key="9">
    <source>
        <dbReference type="ARBA" id="ARBA00023136"/>
    </source>
</evidence>
<evidence type="ECO:0000256" key="12">
    <source>
        <dbReference type="SAM" id="Phobius"/>
    </source>
</evidence>
<reference evidence="13" key="1">
    <citation type="submission" date="2023-10" db="EMBL/GenBank/DDBJ databases">
        <authorList>
            <person name="Chen Y."/>
            <person name="Shah S."/>
            <person name="Dougan E. K."/>
            <person name="Thang M."/>
            <person name="Chan C."/>
        </authorList>
    </citation>
    <scope>NUCLEOTIDE SEQUENCE [LARGE SCALE GENOMIC DNA]</scope>
</reference>
<keyword evidence="14" id="KW-1185">Reference proteome</keyword>
<evidence type="ECO:0000313" key="13">
    <source>
        <dbReference type="EMBL" id="CAK0800990.1"/>
    </source>
</evidence>
<dbReference type="Proteomes" id="UP001189429">
    <property type="component" value="Unassembled WGS sequence"/>
</dbReference>
<evidence type="ECO:0000256" key="6">
    <source>
        <dbReference type="ARBA" id="ARBA00022925"/>
    </source>
</evidence>
<gene>
    <name evidence="13" type="ORF">PCOR1329_LOCUS9003</name>
</gene>
<keyword evidence="3" id="KW-0600">Photoreceptor protein</keyword>
<dbReference type="SMART" id="SM01021">
    <property type="entry name" value="Bac_rhodopsin"/>
    <property type="match status" value="1"/>
</dbReference>
<keyword evidence="5 12" id="KW-0812">Transmembrane</keyword>
<evidence type="ECO:0000256" key="7">
    <source>
        <dbReference type="ARBA" id="ARBA00022989"/>
    </source>
</evidence>
<evidence type="ECO:0000313" key="14">
    <source>
        <dbReference type="Proteomes" id="UP001189429"/>
    </source>
</evidence>
<dbReference type="Gene3D" id="1.20.1070.10">
    <property type="entry name" value="Rhodopsin 7-helix transmembrane proteins"/>
    <property type="match status" value="1"/>
</dbReference>
<evidence type="ECO:0000256" key="2">
    <source>
        <dbReference type="ARBA" id="ARBA00008130"/>
    </source>
</evidence>
<comment type="caution">
    <text evidence="13">The sequence shown here is derived from an EMBL/GenBank/DDBJ whole genome shotgun (WGS) entry which is preliminary data.</text>
</comment>
<feature type="transmembrane region" description="Helical" evidence="12">
    <location>
        <begin position="193"/>
        <end position="216"/>
    </location>
</feature>
<dbReference type="PANTHER" id="PTHR28286">
    <property type="match status" value="1"/>
</dbReference>
<evidence type="ECO:0000256" key="10">
    <source>
        <dbReference type="ARBA" id="ARBA00023170"/>
    </source>
</evidence>
<dbReference type="Pfam" id="PF01036">
    <property type="entry name" value="Bac_rhodopsin"/>
    <property type="match status" value="1"/>
</dbReference>
<dbReference type="SUPFAM" id="SSF81321">
    <property type="entry name" value="Family A G protein-coupled receptor-like"/>
    <property type="match status" value="1"/>
</dbReference>
<evidence type="ECO:0000256" key="5">
    <source>
        <dbReference type="ARBA" id="ARBA00022692"/>
    </source>
</evidence>
<dbReference type="CDD" id="cd14965">
    <property type="entry name" value="7tm_Opsins_type1"/>
    <property type="match status" value="1"/>
</dbReference>
<protein>
    <submittedName>
        <fullName evidence="13">Uncharacterized protein</fullName>
    </submittedName>
</protein>